<dbReference type="InterPro" id="IPR000639">
    <property type="entry name" value="Epox_hydrolase-like"/>
</dbReference>
<dbReference type="GO" id="GO:0016787">
    <property type="term" value="F:hydrolase activity"/>
    <property type="evidence" value="ECO:0007669"/>
    <property type="project" value="UniProtKB-KW"/>
</dbReference>
<feature type="domain" description="AB hydrolase-1" evidence="3">
    <location>
        <begin position="44"/>
        <end position="294"/>
    </location>
</feature>
<keyword evidence="1 4" id="KW-0378">Hydrolase</keyword>
<dbReference type="AlphaFoldDB" id="A0A316VX44"/>
<dbReference type="RefSeq" id="XP_025369346.1">
    <property type="nucleotide sequence ID" value="XM_025514020.1"/>
</dbReference>
<dbReference type="PRINTS" id="PR00412">
    <property type="entry name" value="EPOXHYDRLASE"/>
</dbReference>
<evidence type="ECO:0000313" key="4">
    <source>
        <dbReference type="EMBL" id="PWN42186.1"/>
    </source>
</evidence>
<dbReference type="GeneID" id="37035890"/>
<dbReference type="InterPro" id="IPR000073">
    <property type="entry name" value="AB_hydrolase_1"/>
</dbReference>
<evidence type="ECO:0000313" key="5">
    <source>
        <dbReference type="Proteomes" id="UP000245783"/>
    </source>
</evidence>
<reference evidence="4 5" key="1">
    <citation type="journal article" date="2018" name="Mol. Biol. Evol.">
        <title>Broad Genomic Sampling Reveals a Smut Pathogenic Ancestry of the Fungal Clade Ustilaginomycotina.</title>
        <authorList>
            <person name="Kijpornyongpan T."/>
            <person name="Mondo S.J."/>
            <person name="Barry K."/>
            <person name="Sandor L."/>
            <person name="Lee J."/>
            <person name="Lipzen A."/>
            <person name="Pangilinan J."/>
            <person name="LaButti K."/>
            <person name="Hainaut M."/>
            <person name="Henrissat B."/>
            <person name="Grigoriev I.V."/>
            <person name="Spatafora J.W."/>
            <person name="Aime M.C."/>
        </authorList>
    </citation>
    <scope>NUCLEOTIDE SEQUENCE [LARGE SCALE GENOMIC DNA]</scope>
    <source>
        <strain evidence="4 5">MCA 4658</strain>
    </source>
</reference>
<dbReference type="SUPFAM" id="SSF53474">
    <property type="entry name" value="alpha/beta-Hydrolases"/>
    <property type="match status" value="1"/>
</dbReference>
<dbReference type="STRING" id="1522189.A0A316VX44"/>
<dbReference type="OrthoDB" id="6431331at2759"/>
<evidence type="ECO:0000256" key="2">
    <source>
        <dbReference type="ARBA" id="ARBA00038334"/>
    </source>
</evidence>
<gene>
    <name evidence="4" type="ORF">IE81DRAFT_323675</name>
</gene>
<evidence type="ECO:0000256" key="1">
    <source>
        <dbReference type="ARBA" id="ARBA00022801"/>
    </source>
</evidence>
<name>A0A316VX44_9BASI</name>
<proteinExistence type="inferred from homology"/>
<accession>A0A316VX44</accession>
<dbReference type="Proteomes" id="UP000245783">
    <property type="component" value="Unassembled WGS sequence"/>
</dbReference>
<dbReference type="PANTHER" id="PTHR43329">
    <property type="entry name" value="EPOXIDE HYDROLASE"/>
    <property type="match status" value="1"/>
</dbReference>
<dbReference type="Pfam" id="PF00561">
    <property type="entry name" value="Abhydrolase_1"/>
    <property type="match status" value="1"/>
</dbReference>
<dbReference type="InParanoid" id="A0A316VX44"/>
<dbReference type="InterPro" id="IPR029058">
    <property type="entry name" value="AB_hydrolase_fold"/>
</dbReference>
<organism evidence="4 5">
    <name type="scientific">Ceraceosorus guamensis</name>
    <dbReference type="NCBI Taxonomy" id="1522189"/>
    <lineage>
        <taxon>Eukaryota</taxon>
        <taxon>Fungi</taxon>
        <taxon>Dikarya</taxon>
        <taxon>Basidiomycota</taxon>
        <taxon>Ustilaginomycotina</taxon>
        <taxon>Exobasidiomycetes</taxon>
        <taxon>Ceraceosorales</taxon>
        <taxon>Ceraceosoraceae</taxon>
        <taxon>Ceraceosorus</taxon>
    </lineage>
</organism>
<dbReference type="Gene3D" id="3.40.50.1820">
    <property type="entry name" value="alpha/beta hydrolase"/>
    <property type="match status" value="1"/>
</dbReference>
<sequence>MSHDTSSQAKACGDLLLSETRKCNVGANLSIAYSTAGSPQARQAILLVHGYPQTSYSMRYLLSGFAQAGYYAVAADYRGAGGSSMTASGYDKMTMGDDLNSLMVDRLARKEYIVLGHDIGSMVATALTLKHRSNVKALVMMECPQPGTNAYQLSIKDPEFTFQYTFHFFFHNSKDLPELLTAGKEGLYIQHFYDRLAHKPYFLTSSDREYYTHAFARAGRMQAGFEVYRAFQKDDQDIKENIASLGKADVPFLATGGEHSVFTQHIQSMAEELSNDVTYKSISDSRHWVPEENPKELITTVVDFLKSKSLGA</sequence>
<evidence type="ECO:0000259" key="3">
    <source>
        <dbReference type="Pfam" id="PF00561"/>
    </source>
</evidence>
<comment type="similarity">
    <text evidence="2">Belongs to the AB hydrolase superfamily. Epoxide hydrolase family.</text>
</comment>
<protein>
    <submittedName>
        <fullName evidence="4">Alpha/beta-hydrolase</fullName>
    </submittedName>
</protein>
<keyword evidence="5" id="KW-1185">Reference proteome</keyword>
<dbReference type="EMBL" id="KZ819382">
    <property type="protein sequence ID" value="PWN42186.1"/>
    <property type="molecule type" value="Genomic_DNA"/>
</dbReference>